<dbReference type="Proteomes" id="UP001499986">
    <property type="component" value="Unassembled WGS sequence"/>
</dbReference>
<evidence type="ECO:0000256" key="1">
    <source>
        <dbReference type="SAM" id="MobiDB-lite"/>
    </source>
</evidence>
<accession>A0ABN3JDG5</accession>
<feature type="region of interest" description="Disordered" evidence="1">
    <location>
        <begin position="53"/>
        <end position="82"/>
    </location>
</feature>
<sequence>MHSQRRDERINSGRASPAHATQLGLISSRIIATANQAVGTDAVRSVRVPAVGATRAPREAEPAPQAAAVRPAPVKTGDTASPGYQQVMAAHLAVAPGSGVDRASRKQWSGRPGRCAS</sequence>
<name>A0ABN3JDG5_9ACTN</name>
<reference evidence="2 3" key="1">
    <citation type="journal article" date="2019" name="Int. J. Syst. Evol. Microbiol.">
        <title>The Global Catalogue of Microorganisms (GCM) 10K type strain sequencing project: providing services to taxonomists for standard genome sequencing and annotation.</title>
        <authorList>
            <consortium name="The Broad Institute Genomics Platform"/>
            <consortium name="The Broad Institute Genome Sequencing Center for Infectious Disease"/>
            <person name="Wu L."/>
            <person name="Ma J."/>
        </authorList>
    </citation>
    <scope>NUCLEOTIDE SEQUENCE [LARGE SCALE GENOMIC DNA]</scope>
    <source>
        <strain evidence="2 3">JCM 4358</strain>
    </source>
</reference>
<evidence type="ECO:0000313" key="2">
    <source>
        <dbReference type="EMBL" id="GAA2426139.1"/>
    </source>
</evidence>
<proteinExistence type="predicted"/>
<feature type="compositionally biased region" description="Low complexity" evidence="1">
    <location>
        <begin position="62"/>
        <end position="74"/>
    </location>
</feature>
<evidence type="ECO:0000313" key="3">
    <source>
        <dbReference type="Proteomes" id="UP001499986"/>
    </source>
</evidence>
<organism evidence="2 3">
    <name type="scientific">Streptomyces coeruleofuscus</name>
    <dbReference type="NCBI Taxonomy" id="66879"/>
    <lineage>
        <taxon>Bacteria</taxon>
        <taxon>Bacillati</taxon>
        <taxon>Actinomycetota</taxon>
        <taxon>Actinomycetes</taxon>
        <taxon>Kitasatosporales</taxon>
        <taxon>Streptomycetaceae</taxon>
        <taxon>Streptomyces</taxon>
    </lineage>
</organism>
<feature type="region of interest" description="Disordered" evidence="1">
    <location>
        <begin position="95"/>
        <end position="117"/>
    </location>
</feature>
<comment type="caution">
    <text evidence="2">The sequence shown here is derived from an EMBL/GenBank/DDBJ whole genome shotgun (WGS) entry which is preliminary data.</text>
</comment>
<gene>
    <name evidence="2" type="ORF">GCM10010255_80440</name>
</gene>
<protein>
    <submittedName>
        <fullName evidence="2">Uncharacterized protein</fullName>
    </submittedName>
</protein>
<keyword evidence="3" id="KW-1185">Reference proteome</keyword>
<dbReference type="EMBL" id="BAAASE010000017">
    <property type="protein sequence ID" value="GAA2426139.1"/>
    <property type="molecule type" value="Genomic_DNA"/>
</dbReference>